<dbReference type="InterPro" id="IPR052895">
    <property type="entry name" value="HetReg/Transcr_Mod"/>
</dbReference>
<dbReference type="PANTHER" id="PTHR24148:SF73">
    <property type="entry name" value="HET DOMAIN PROTEIN (AFU_ORTHOLOGUE AFUA_8G01020)"/>
    <property type="match status" value="1"/>
</dbReference>
<protein>
    <submittedName>
        <fullName evidence="3">Heterokaryon incompatibility protein-domain-containing protein</fullName>
    </submittedName>
</protein>
<evidence type="ECO:0000313" key="4">
    <source>
        <dbReference type="Proteomes" id="UP001175000"/>
    </source>
</evidence>
<name>A0AA39WZ77_9PEZI</name>
<comment type="caution">
    <text evidence="3">The sequence shown here is derived from an EMBL/GenBank/DDBJ whole genome shotgun (WGS) entry which is preliminary data.</text>
</comment>
<dbReference type="AlphaFoldDB" id="A0AA39WZ77"/>
<evidence type="ECO:0000313" key="3">
    <source>
        <dbReference type="EMBL" id="KAK0624057.1"/>
    </source>
</evidence>
<dbReference type="EMBL" id="JAULSU010000003">
    <property type="protein sequence ID" value="KAK0624057.1"/>
    <property type="molecule type" value="Genomic_DNA"/>
</dbReference>
<gene>
    <name evidence="3" type="ORF">B0T14DRAFT_517478</name>
</gene>
<dbReference type="Pfam" id="PF06985">
    <property type="entry name" value="HET"/>
    <property type="match status" value="1"/>
</dbReference>
<evidence type="ECO:0000256" key="1">
    <source>
        <dbReference type="SAM" id="MobiDB-lite"/>
    </source>
</evidence>
<reference evidence="3" key="1">
    <citation type="submission" date="2023-06" db="EMBL/GenBank/DDBJ databases">
        <title>Genome-scale phylogeny and comparative genomics of the fungal order Sordariales.</title>
        <authorList>
            <consortium name="Lawrence Berkeley National Laboratory"/>
            <person name="Hensen N."/>
            <person name="Bonometti L."/>
            <person name="Westerberg I."/>
            <person name="Brannstrom I.O."/>
            <person name="Guillou S."/>
            <person name="Cros-Aarteil S."/>
            <person name="Calhoun S."/>
            <person name="Haridas S."/>
            <person name="Kuo A."/>
            <person name="Mondo S."/>
            <person name="Pangilinan J."/>
            <person name="Riley R."/>
            <person name="Labutti K."/>
            <person name="Andreopoulos B."/>
            <person name="Lipzen A."/>
            <person name="Chen C."/>
            <person name="Yanf M."/>
            <person name="Daum C."/>
            <person name="Ng V."/>
            <person name="Clum A."/>
            <person name="Steindorff A."/>
            <person name="Ohm R."/>
            <person name="Martin F."/>
            <person name="Silar P."/>
            <person name="Natvig D."/>
            <person name="Lalanne C."/>
            <person name="Gautier V."/>
            <person name="Ament-Velasquez S.L."/>
            <person name="Kruys A."/>
            <person name="Hutchinson M.I."/>
            <person name="Powell A.J."/>
            <person name="Barry K."/>
            <person name="Miller A.N."/>
            <person name="Grigoriev I.V."/>
            <person name="Debuchy R."/>
            <person name="Gladieux P."/>
            <person name="Thoren M.H."/>
            <person name="Johannesson H."/>
        </authorList>
    </citation>
    <scope>NUCLEOTIDE SEQUENCE</scope>
    <source>
        <strain evidence="3">CBS 606.72</strain>
    </source>
</reference>
<dbReference type="InterPro" id="IPR010730">
    <property type="entry name" value="HET"/>
</dbReference>
<feature type="domain" description="Heterokaryon incompatibility" evidence="2">
    <location>
        <begin position="80"/>
        <end position="240"/>
    </location>
</feature>
<keyword evidence="4" id="KW-1185">Reference proteome</keyword>
<dbReference type="Proteomes" id="UP001175000">
    <property type="component" value="Unassembled WGS sequence"/>
</dbReference>
<accession>A0AA39WZ77</accession>
<dbReference type="PANTHER" id="PTHR24148">
    <property type="entry name" value="ANKYRIN REPEAT DOMAIN-CONTAINING PROTEIN 39 HOMOLOG-RELATED"/>
    <property type="match status" value="1"/>
</dbReference>
<dbReference type="Pfam" id="PF26639">
    <property type="entry name" value="Het-6_barrel"/>
    <property type="match status" value="1"/>
</dbReference>
<proteinExistence type="predicted"/>
<feature type="region of interest" description="Disordered" evidence="1">
    <location>
        <begin position="1"/>
        <end position="33"/>
    </location>
</feature>
<organism evidence="3 4">
    <name type="scientific">Immersiella caudata</name>
    <dbReference type="NCBI Taxonomy" id="314043"/>
    <lineage>
        <taxon>Eukaryota</taxon>
        <taxon>Fungi</taxon>
        <taxon>Dikarya</taxon>
        <taxon>Ascomycota</taxon>
        <taxon>Pezizomycotina</taxon>
        <taxon>Sordariomycetes</taxon>
        <taxon>Sordariomycetidae</taxon>
        <taxon>Sordariales</taxon>
        <taxon>Lasiosphaeriaceae</taxon>
        <taxon>Immersiella</taxon>
    </lineage>
</organism>
<evidence type="ECO:0000259" key="2">
    <source>
        <dbReference type="Pfam" id="PF06985"/>
    </source>
</evidence>
<sequence length="632" mass="69655">MDWASLPNPSHLPAGDLGNPLDGLPSEEPGDIDQVPSFRYLPLQTQTREIRILYLRGSHGENNTPAGTLRHESLDSKPQYLALSYVWGDQKETLPIFVDGHRFLVGLNLYSALEHLQQRAGTHDLFVALWIDAICINQVDNTEKSSQVQMMGEIYSSSQFTLSWLGPEADDSNLAIRALDYIGEQCVEHPDGPALQERCELFTRILPESDTDEWNARFPVEAVVALLNRPYWRRIWIVQEVILPPTVFVVCGELITTFGALAVGATALLELPILDSTLGGPLTSRIRPLIPVYKCDPKLIQAAFHHGATGKKLPLASRLQNITQMGATNPLDHVFGLMGLASDLDELGIQADYSLAPLELFTRVTAALLKQGSRQFLSRCSAGRNNGPSWTVDFSRDRSGEPAPIWNYRYKLYRAGGSTVFQRALSVEGNILRVSGAVVDTIEALGPLPLQAPDPIGSYLASLEEFAHSACPGYGSLDRLTDAIHRLPFLDMEVALFRKTGRYNKRLGQDSATRYFAGLRESTERLEIALPHVSVHAAAITAIVNHQTFSTVEGRLGIGPVDTKPGDLVCVFHGCEVPFVVRPTPDSTVTSTGKWLWKKQELHCTLVGESYVYGIMDGEGLNSGVKTDFHIH</sequence>